<sequence>MMLLVVASREAEVFMKEKLMVLPSTHFEQIRVVSIPNDLDASEAFRYATGIIAQAEESEGDYSWDDIAEALEARGFIQVDVVLGPELD</sequence>
<protein>
    <submittedName>
        <fullName evidence="1">Uncharacterized protein</fullName>
    </submittedName>
</protein>
<name>G2D913_9GAMM</name>
<dbReference type="EMBL" id="AFOC01000001">
    <property type="protein sequence ID" value="EGV52880.1"/>
    <property type="molecule type" value="Genomic_DNA"/>
</dbReference>
<evidence type="ECO:0000313" key="2">
    <source>
        <dbReference type="Proteomes" id="UP000004491"/>
    </source>
</evidence>
<organism evidence="1 2">
    <name type="scientific">endosymbiont of Riftia pachyptila</name>
    <name type="common">vent Ph05</name>
    <dbReference type="NCBI Taxonomy" id="1048808"/>
    <lineage>
        <taxon>Bacteria</taxon>
        <taxon>Pseudomonadati</taxon>
        <taxon>Pseudomonadota</taxon>
        <taxon>Gammaproteobacteria</taxon>
        <taxon>sulfur-oxidizing symbionts</taxon>
    </lineage>
</organism>
<accession>G2D913</accession>
<proteinExistence type="predicted"/>
<dbReference type="Proteomes" id="UP000004491">
    <property type="component" value="Unassembled WGS sequence"/>
</dbReference>
<dbReference type="AlphaFoldDB" id="G2D913"/>
<evidence type="ECO:0000313" key="1">
    <source>
        <dbReference type="EMBL" id="EGV52880.1"/>
    </source>
</evidence>
<comment type="caution">
    <text evidence="1">The sequence shown here is derived from an EMBL/GenBank/DDBJ whole genome shotgun (WGS) entry which is preliminary data.</text>
</comment>
<reference evidence="1" key="1">
    <citation type="journal article" date="2011" name="ISME J.">
        <title>The endosymbionts of the deep-sea tubeworms Riftia pachyptila and Tevnia jerichonana share an identical physiology as revealed by proteogenomic analyses.</title>
        <authorList>
            <person name="Gardebrecht A."/>
            <person name="Markert S."/>
            <person name="Felbeck H."/>
            <person name="Thuermer A."/>
            <person name="Albrecht D."/>
            <person name="Wollherr A."/>
            <person name="Kabisch J."/>
            <person name="Lehmann R."/>
            <person name="Daniel R."/>
            <person name="Liesegang H."/>
            <person name="Hecker M."/>
            <person name="Sievert S.M."/>
            <person name="Schweder T."/>
        </authorList>
    </citation>
    <scope>NUCLEOTIDE SEQUENCE [LARGE SCALE GENOMIC DNA]</scope>
</reference>
<keyword evidence="2" id="KW-1185">Reference proteome</keyword>
<gene>
    <name evidence="1" type="ORF">Rifp1Sym_aa00380</name>
</gene>